<proteinExistence type="predicted"/>
<organism evidence="2">
    <name type="scientific">Laccaria bicolor (strain S238N-H82 / ATCC MYA-4686)</name>
    <name type="common">Bicoloured deceiver</name>
    <name type="synonym">Laccaria laccata var. bicolor</name>
    <dbReference type="NCBI Taxonomy" id="486041"/>
    <lineage>
        <taxon>Eukaryota</taxon>
        <taxon>Fungi</taxon>
        <taxon>Dikarya</taxon>
        <taxon>Basidiomycota</taxon>
        <taxon>Agaricomycotina</taxon>
        <taxon>Agaricomycetes</taxon>
        <taxon>Agaricomycetidae</taxon>
        <taxon>Agaricales</taxon>
        <taxon>Agaricineae</taxon>
        <taxon>Hydnangiaceae</taxon>
        <taxon>Laccaria</taxon>
    </lineage>
</organism>
<dbReference type="AlphaFoldDB" id="B0E562"/>
<gene>
    <name evidence="1" type="ORF">LACBIDRAFT_316552</name>
</gene>
<dbReference type="HOGENOM" id="CLU_3125321_0_0_1"/>
<dbReference type="GeneID" id="6086986"/>
<dbReference type="EMBL" id="DS547696">
    <property type="protein sequence ID" value="EDQ98019.1"/>
    <property type="molecule type" value="Genomic_DNA"/>
</dbReference>
<keyword evidence="2" id="KW-1185">Reference proteome</keyword>
<reference evidence="1 2" key="1">
    <citation type="journal article" date="2008" name="Nature">
        <title>The genome of Laccaria bicolor provides insights into mycorrhizal symbiosis.</title>
        <authorList>
            <person name="Martin F."/>
            <person name="Aerts A."/>
            <person name="Ahren D."/>
            <person name="Brun A."/>
            <person name="Danchin E.G.J."/>
            <person name="Duchaussoy F."/>
            <person name="Gibon J."/>
            <person name="Kohler A."/>
            <person name="Lindquist E."/>
            <person name="Pereda V."/>
            <person name="Salamov A."/>
            <person name="Shapiro H.J."/>
            <person name="Wuyts J."/>
            <person name="Blaudez D."/>
            <person name="Buee M."/>
            <person name="Brokstein P."/>
            <person name="Canbaeck B."/>
            <person name="Cohen D."/>
            <person name="Courty P.E."/>
            <person name="Coutinho P.M."/>
            <person name="Delaruelle C."/>
            <person name="Detter J.C."/>
            <person name="Deveau A."/>
            <person name="DiFazio S."/>
            <person name="Duplessis S."/>
            <person name="Fraissinet-Tachet L."/>
            <person name="Lucic E."/>
            <person name="Frey-Klett P."/>
            <person name="Fourrey C."/>
            <person name="Feussner I."/>
            <person name="Gay G."/>
            <person name="Grimwood J."/>
            <person name="Hoegger P.J."/>
            <person name="Jain P."/>
            <person name="Kilaru S."/>
            <person name="Labbe J."/>
            <person name="Lin Y.C."/>
            <person name="Legue V."/>
            <person name="Le Tacon F."/>
            <person name="Marmeisse R."/>
            <person name="Melayah D."/>
            <person name="Montanini B."/>
            <person name="Muratet M."/>
            <person name="Nehls U."/>
            <person name="Niculita-Hirzel H."/>
            <person name="Oudot-Le Secq M.P."/>
            <person name="Peter M."/>
            <person name="Quesneville H."/>
            <person name="Rajashekar B."/>
            <person name="Reich M."/>
            <person name="Rouhier N."/>
            <person name="Schmutz J."/>
            <person name="Yin T."/>
            <person name="Chalot M."/>
            <person name="Henrissat B."/>
            <person name="Kuees U."/>
            <person name="Lucas S."/>
            <person name="Van de Peer Y."/>
            <person name="Podila G.K."/>
            <person name="Polle A."/>
            <person name="Pukkila P.J."/>
            <person name="Richardson P.M."/>
            <person name="Rouze P."/>
            <person name="Sanders I.R."/>
            <person name="Stajich J.E."/>
            <person name="Tunlid A."/>
            <person name="Tuskan G."/>
            <person name="Grigoriev I.V."/>
        </authorList>
    </citation>
    <scope>NUCLEOTIDE SEQUENCE [LARGE SCALE GENOMIC DNA]</scope>
    <source>
        <strain evidence="2">S238N-H82 / ATCC MYA-4686</strain>
    </source>
</reference>
<dbReference type="RefSeq" id="XP_001891330.1">
    <property type="nucleotide sequence ID" value="XM_001891295.1"/>
</dbReference>
<dbReference type="KEGG" id="lbc:LACBIDRAFT_316552"/>
<dbReference type="Proteomes" id="UP000001194">
    <property type="component" value="Unassembled WGS sequence"/>
</dbReference>
<protein>
    <submittedName>
        <fullName evidence="1">Predicted protein</fullName>
    </submittedName>
</protein>
<dbReference type="InParanoid" id="B0E562"/>
<name>B0E562_LACBS</name>
<sequence>MLCIDAVVSISTCSTFNTHSRPTQRRQLFTSTTRSDVFNFSMILQTSRAV</sequence>
<evidence type="ECO:0000313" key="1">
    <source>
        <dbReference type="EMBL" id="EDQ98019.1"/>
    </source>
</evidence>
<accession>B0E562</accession>
<evidence type="ECO:0000313" key="2">
    <source>
        <dbReference type="Proteomes" id="UP000001194"/>
    </source>
</evidence>